<gene>
    <name evidence="1" type="ORF">K488DRAFT_44141</name>
</gene>
<evidence type="ECO:0000313" key="1">
    <source>
        <dbReference type="EMBL" id="KAI0035078.1"/>
    </source>
</evidence>
<evidence type="ECO:0000313" key="2">
    <source>
        <dbReference type="Proteomes" id="UP000814128"/>
    </source>
</evidence>
<reference evidence="1" key="2">
    <citation type="journal article" date="2022" name="New Phytol.">
        <title>Evolutionary transition to the ectomycorrhizal habit in the genomes of a hyperdiverse lineage of mushroom-forming fungi.</title>
        <authorList>
            <person name="Looney B."/>
            <person name="Miyauchi S."/>
            <person name="Morin E."/>
            <person name="Drula E."/>
            <person name="Courty P.E."/>
            <person name="Kohler A."/>
            <person name="Kuo A."/>
            <person name="LaButti K."/>
            <person name="Pangilinan J."/>
            <person name="Lipzen A."/>
            <person name="Riley R."/>
            <person name="Andreopoulos W."/>
            <person name="He G."/>
            <person name="Johnson J."/>
            <person name="Nolan M."/>
            <person name="Tritt A."/>
            <person name="Barry K.W."/>
            <person name="Grigoriev I.V."/>
            <person name="Nagy L.G."/>
            <person name="Hibbett D."/>
            <person name="Henrissat B."/>
            <person name="Matheny P.B."/>
            <person name="Labbe J."/>
            <person name="Martin F.M."/>
        </authorList>
    </citation>
    <scope>NUCLEOTIDE SEQUENCE</scope>
    <source>
        <strain evidence="1">EC-137</strain>
    </source>
</reference>
<proteinExistence type="predicted"/>
<protein>
    <submittedName>
        <fullName evidence="1">Uncharacterized protein</fullName>
    </submittedName>
</protein>
<dbReference type="EMBL" id="MU273490">
    <property type="protein sequence ID" value="KAI0035078.1"/>
    <property type="molecule type" value="Genomic_DNA"/>
</dbReference>
<name>A0ACB8QU89_9AGAM</name>
<reference evidence="1" key="1">
    <citation type="submission" date="2021-02" db="EMBL/GenBank/DDBJ databases">
        <authorList>
            <consortium name="DOE Joint Genome Institute"/>
            <person name="Ahrendt S."/>
            <person name="Looney B.P."/>
            <person name="Miyauchi S."/>
            <person name="Morin E."/>
            <person name="Drula E."/>
            <person name="Courty P.E."/>
            <person name="Chicoki N."/>
            <person name="Fauchery L."/>
            <person name="Kohler A."/>
            <person name="Kuo A."/>
            <person name="Labutti K."/>
            <person name="Pangilinan J."/>
            <person name="Lipzen A."/>
            <person name="Riley R."/>
            <person name="Andreopoulos W."/>
            <person name="He G."/>
            <person name="Johnson J."/>
            <person name="Barry K.W."/>
            <person name="Grigoriev I.V."/>
            <person name="Nagy L."/>
            <person name="Hibbett D."/>
            <person name="Henrissat B."/>
            <person name="Matheny P.B."/>
            <person name="Labbe J."/>
            <person name="Martin F."/>
        </authorList>
    </citation>
    <scope>NUCLEOTIDE SEQUENCE</scope>
    <source>
        <strain evidence="1">EC-137</strain>
    </source>
</reference>
<organism evidence="1 2">
    <name type="scientific">Vararia minispora EC-137</name>
    <dbReference type="NCBI Taxonomy" id="1314806"/>
    <lineage>
        <taxon>Eukaryota</taxon>
        <taxon>Fungi</taxon>
        <taxon>Dikarya</taxon>
        <taxon>Basidiomycota</taxon>
        <taxon>Agaricomycotina</taxon>
        <taxon>Agaricomycetes</taxon>
        <taxon>Russulales</taxon>
        <taxon>Lachnocladiaceae</taxon>
        <taxon>Vararia</taxon>
    </lineage>
</organism>
<dbReference type="Proteomes" id="UP000814128">
    <property type="component" value="Unassembled WGS sequence"/>
</dbReference>
<keyword evidence="2" id="KW-1185">Reference proteome</keyword>
<accession>A0ACB8QU89</accession>
<comment type="caution">
    <text evidence="1">The sequence shown here is derived from an EMBL/GenBank/DDBJ whole genome shotgun (WGS) entry which is preliminary data.</text>
</comment>
<sequence length="2256" mass="250088">MTPSTPTLRVDTSTLNADYLGAAGKSPASSIRSRAMSALPSLRVSSVTSPSMEKAPLSPFLPKETGAGKGKIEMIKALSFQLDQIANRQKPPPVLDTVPDVNSASKKGPSIQAIGKSLSNDLTSFVNLEEADDDEDSFAFSPDNAADLTQNLRNLLLLSLDRGFNLFDEEYVVSELEKDTTKIKSSASPFRRRQRSQSVTRSRSPSPTTRRNPSHASGLLGRCLHLLQSLICEDCRYPISRPRPSFPSNALQAFCLDVAQLLTHIFEHSPGIMSQIAFTVLPAFSTFHAHMVPRLLQFFEECLLRELLSAACNFHQLRDFPSLKGKHPSLSSSLAFPFGLDSATPPIVAIQVEEAADETVSPEHGEWRRWLPMSEVDRRLTSSNSPAQAIDFYQMVSVVAPLLSAVLERLDLEDGSFADTHRFYRLFDLIVQLKPDSYIDLLQTVAYHAQPARRRGLAVIASYWPRSLGHFIVSRPFPVLGSPRVSAAFPGTSFSAPSRLYAHQFVPWRFSSHSRPIVFDGSSSGDCRVCSKPISGFGLFCPFCFCSVHYDCYDYPDGNLVVPYSMEADQRKQKVVVYRFCHIIPMRHSISEKALIKSGHSFRPVNLFSLSLCFSCRLPLWGSWEQALKCDSCHLFAHAVCMSSPGLDIDPCGTVLLHSRHMSITWDDLRSSFRDHYTDHQHHDISGDLRYEELTVLRDALSVQKSILINGITLGSIVVEGQDTLPPFEIDRMLENLETALSSPFLHLSATLEEFLQENQLHHSQHSVLYDWPTLIFVSSSLRTPPIDMHYPGEPSSSFLIAHPAPIPTNDASSNPCEVVTLAHLRDTLGLAFQMFSDASARLLLSHLQHTGFYDRLESSGKFQQSFSSPEKTLCVFPLPLGLDMSVDVEILVAAIEASLSDIDLSVNEAGFLLLTRRFWPNQMATAYALQRLAKAVVSWVVGEDDHIAIILRDYLSSGRPLPGVRAKQDKQPWPYDAAARAIHATSVNNGGDYVAHRRTLLQKYASVWLLALHDQDIPFYALTLYDTVTQLTEEASVSEQVELDKLPVYLADTSLRFIVRLSQAAVVFTVFDDLLLRWLEFTSDVWTGIPTLTRLLGRDSTVSGRSSIVRGINTTQAESSISAGMDPWSIIMRSALSSQATFQQAIQWLAMMATSGVDIPTAIFHQFADLSNRFALSVLDTLPLVQGVFSSVWLRSLGRQELHAVIAALHIRLTSDIVNDLRREGTPPETTMSFIRLSLAICLLVAGCEREKLLKTGIVLDSEVRDLPSRRNVSRGATDAADPVSLSTRFVASLGDYVGTGPEEASTLVGRFLYMFMKDCQLMESFEVDNFVLRNANVLSTSAWKFYDIQAASLSTIRPRILLHLLSVEPQPFQSLLDAELSTSKPWDERLKCLKQIFRIVLDVTNPEFSLDEKQWRTGVVFVFSRFFKAIWQDPQEEIRVSVDTWAQTLLPSHREQISLCWNEAMLKAPIADRASLVGFLIQLHPHFPTWQALTWKTLAETLMEDEGYLQSNGEDEDGPAAAHLSMYGLGSQERSTLKTTTLDKDAIALQVSTVILCIKALSAGTPVDPTTYLLVKLHLLRIMGYKSVESHPSPSGTTFYVAFENLGATPEFAWPCIDELISLLDSTATTSVSQAMFGPAQADDEPTYMLVGAAFADVLLAFVNEYGDCETLPYESAKILLQALIIVIYKHDFDGKILARLYNPLRRAARRALSFSLLDVPYDLRQLGVSVAYAFIKTRPGIAGAFVPDSIEVAAQLIVSLGQNREDILVQQAFTFLELTLSTYAESAILLALFKKRQERAIHSVLKTATLNVNVTTPAGDLQPLRDLLLKDTLLRISDPSLEVDLLQAVLWNLEVYLDMTHAQAIPAALMQHIGTSFNSITRRAADWPSDAFDPSVLLSMASTAILHNKANSRDLLLSTETLLRAALARFSISPFSLARILEVTLDSSRRNKASQSPAAPNDDRSMNPVSHAFLEIYSEALRGGTYMLSTTLKAMTEAVFEKFIEGDSKSGADAVMWANKLPVDGLTYLLTHGGTHTQAYDELDLDASLAVARLVLDGVEHSSDFFHAALLDSKAKLSLRSWNVLTLASLSRESAKTAHVLLDHFAAFAVAFHNALLKPGSGVVTTSPSTVNHCYTSIKLWLLLARKLSEDKAVVSDVSNSMTFFVWNDLWPPFLHLLTELTAGGQSGMNAAMITVAMSSVADLLLFLRDFHSVVFLEIAQQVASLRKLQSSLELSNTKVRYLTFLRDLQCRS</sequence>